<keyword evidence="2" id="KW-0472">Membrane</keyword>
<proteinExistence type="predicted"/>
<feature type="transmembrane region" description="Helical" evidence="2">
    <location>
        <begin position="29"/>
        <end position="51"/>
    </location>
</feature>
<dbReference type="AlphaFoldDB" id="A0A1G9UZD4"/>
<keyword evidence="2" id="KW-1133">Transmembrane helix</keyword>
<feature type="region of interest" description="Disordered" evidence="1">
    <location>
        <begin position="228"/>
        <end position="258"/>
    </location>
</feature>
<accession>A0A1G9UZD4</accession>
<gene>
    <name evidence="3" type="ORF">SAMN05192576_0601</name>
</gene>
<organism evidence="3 4">
    <name type="scientific">Nocardioides szechwanensis</name>
    <dbReference type="NCBI Taxonomy" id="1005944"/>
    <lineage>
        <taxon>Bacteria</taxon>
        <taxon>Bacillati</taxon>
        <taxon>Actinomycetota</taxon>
        <taxon>Actinomycetes</taxon>
        <taxon>Propionibacteriales</taxon>
        <taxon>Nocardioidaceae</taxon>
        <taxon>Nocardioides</taxon>
    </lineage>
</organism>
<reference evidence="3 4" key="1">
    <citation type="submission" date="2016-10" db="EMBL/GenBank/DDBJ databases">
        <authorList>
            <person name="de Groot N.N."/>
        </authorList>
    </citation>
    <scope>NUCLEOTIDE SEQUENCE [LARGE SCALE GENOMIC DNA]</scope>
    <source>
        <strain evidence="3 4">CGMCC 1.11147</strain>
    </source>
</reference>
<dbReference type="EMBL" id="FNIC01000001">
    <property type="protein sequence ID" value="SDM65258.1"/>
    <property type="molecule type" value="Genomic_DNA"/>
</dbReference>
<keyword evidence="4" id="KW-1185">Reference proteome</keyword>
<feature type="transmembrane region" description="Helical" evidence="2">
    <location>
        <begin position="189"/>
        <end position="209"/>
    </location>
</feature>
<feature type="transmembrane region" description="Helical" evidence="2">
    <location>
        <begin position="63"/>
        <end position="83"/>
    </location>
</feature>
<dbReference type="RefSeq" id="WP_143016067.1">
    <property type="nucleotide sequence ID" value="NZ_BKAE01000004.1"/>
</dbReference>
<evidence type="ECO:0000313" key="4">
    <source>
        <dbReference type="Proteomes" id="UP000199004"/>
    </source>
</evidence>
<protein>
    <submittedName>
        <fullName evidence="3">Uncharacterized protein</fullName>
    </submittedName>
</protein>
<evidence type="ECO:0000313" key="3">
    <source>
        <dbReference type="EMBL" id="SDM65258.1"/>
    </source>
</evidence>
<dbReference type="Proteomes" id="UP000199004">
    <property type="component" value="Unassembled WGS sequence"/>
</dbReference>
<evidence type="ECO:0000256" key="1">
    <source>
        <dbReference type="SAM" id="MobiDB-lite"/>
    </source>
</evidence>
<keyword evidence="2" id="KW-0812">Transmembrane</keyword>
<dbReference type="STRING" id="1005944.SAMN05192576_0601"/>
<sequence>MSDGDDATPTLRVADVDKMTDAIRGRIDLFGKALAALATLGTGGVGLTKAADLAGWDHGEEKWVLAAVACLVAAAVGALIVAVRLMGVNEPVVLTASLDEEQLGKAKTDVNVIFGEAAQKFGFSTLLALDEHAMSLRRVAARATSEDQRARTAARTNEVQGEIDRALARARLVVVRRNATRVVSDRRAWLCYLTVILGLMGFALSADYVTSEPQSSLELVKTCGEARSAGPLPSSVTSDCPSPSAESAPPSPTAGSRERRAALIEELTALLTTCEEAVADEMLQEADCDAIAGLVRELLSPGAVE</sequence>
<name>A0A1G9UZD4_9ACTN</name>
<evidence type="ECO:0000256" key="2">
    <source>
        <dbReference type="SAM" id="Phobius"/>
    </source>
</evidence>